<dbReference type="AlphaFoldDB" id="A0A4U5P1F5"/>
<evidence type="ECO:0000313" key="5">
    <source>
        <dbReference type="Proteomes" id="UP000298663"/>
    </source>
</evidence>
<dbReference type="Gene3D" id="2.10.25.10">
    <property type="entry name" value="Laminin"/>
    <property type="match status" value="1"/>
</dbReference>
<dbReference type="InterPro" id="IPR002919">
    <property type="entry name" value="TIL_dom"/>
</dbReference>
<evidence type="ECO:0000256" key="2">
    <source>
        <dbReference type="SAM" id="SignalP"/>
    </source>
</evidence>
<reference evidence="4 5" key="1">
    <citation type="journal article" date="2015" name="Genome Biol.">
        <title>Comparative genomics of Steinernema reveals deeply conserved gene regulatory networks.</title>
        <authorList>
            <person name="Dillman A.R."/>
            <person name="Macchietto M."/>
            <person name="Porter C.F."/>
            <person name="Rogers A."/>
            <person name="Williams B."/>
            <person name="Antoshechkin I."/>
            <person name="Lee M.M."/>
            <person name="Goodwin Z."/>
            <person name="Lu X."/>
            <person name="Lewis E.E."/>
            <person name="Goodrich-Blair H."/>
            <person name="Stock S.P."/>
            <person name="Adams B.J."/>
            <person name="Sternberg P.W."/>
            <person name="Mortazavi A."/>
        </authorList>
    </citation>
    <scope>NUCLEOTIDE SEQUENCE [LARGE SCALE GENOMIC DNA]</scope>
    <source>
        <strain evidence="4 5">ALL</strain>
    </source>
</reference>
<dbReference type="EMBL" id="AZBU02000003">
    <property type="protein sequence ID" value="TKR89762.1"/>
    <property type="molecule type" value="Genomic_DNA"/>
</dbReference>
<keyword evidence="5" id="KW-1185">Reference proteome</keyword>
<name>A0A4U5P1F5_STECR</name>
<evidence type="ECO:0000313" key="4">
    <source>
        <dbReference type="EMBL" id="TKR89762.1"/>
    </source>
</evidence>
<keyword evidence="1" id="KW-0646">Protease inhibitor</keyword>
<sequence length="121" mass="13329">MQFLVFLIYLGTYLQISLAEVNVKTFPLPKNCPPHSHAEKCGNCEPFCDPEPRVCTLNCYPGCVCDSGYIRSINGTCITIKQCENTCNCPKGTTCVHAPTPRVCIRAPCFQFDCVKPGNCS</sequence>
<dbReference type="CDD" id="cd19941">
    <property type="entry name" value="TIL"/>
    <property type="match status" value="1"/>
</dbReference>
<keyword evidence="2" id="KW-0732">Signal</keyword>
<proteinExistence type="predicted"/>
<dbReference type="OrthoDB" id="7695409at2759"/>
<protein>
    <recommendedName>
        <fullName evidence="3">TIL domain-containing protein</fullName>
    </recommendedName>
</protein>
<organism evidence="4 5">
    <name type="scientific">Steinernema carpocapsae</name>
    <name type="common">Entomopathogenic nematode</name>
    <dbReference type="NCBI Taxonomy" id="34508"/>
    <lineage>
        <taxon>Eukaryota</taxon>
        <taxon>Metazoa</taxon>
        <taxon>Ecdysozoa</taxon>
        <taxon>Nematoda</taxon>
        <taxon>Chromadorea</taxon>
        <taxon>Rhabditida</taxon>
        <taxon>Tylenchina</taxon>
        <taxon>Panagrolaimomorpha</taxon>
        <taxon>Strongyloidoidea</taxon>
        <taxon>Steinernematidae</taxon>
        <taxon>Steinernema</taxon>
    </lineage>
</organism>
<feature type="domain" description="TIL" evidence="3">
    <location>
        <begin position="32"/>
        <end position="83"/>
    </location>
</feature>
<reference evidence="4 5" key="2">
    <citation type="journal article" date="2019" name="G3 (Bethesda)">
        <title>Hybrid Assembly of the Genome of the Entomopathogenic Nematode Steinernema carpocapsae Identifies the X-Chromosome.</title>
        <authorList>
            <person name="Serra L."/>
            <person name="Macchietto M."/>
            <person name="Macias-Munoz A."/>
            <person name="McGill C.J."/>
            <person name="Rodriguez I.M."/>
            <person name="Rodriguez B."/>
            <person name="Murad R."/>
            <person name="Mortazavi A."/>
        </authorList>
    </citation>
    <scope>NUCLEOTIDE SEQUENCE [LARGE SCALE GENOMIC DNA]</scope>
    <source>
        <strain evidence="4 5">ALL</strain>
    </source>
</reference>
<gene>
    <name evidence="4" type="ORF">L596_013815</name>
</gene>
<comment type="caution">
    <text evidence="4">The sequence shown here is derived from an EMBL/GenBank/DDBJ whole genome shotgun (WGS) entry which is preliminary data.</text>
</comment>
<dbReference type="Pfam" id="PF01826">
    <property type="entry name" value="TIL"/>
    <property type="match status" value="1"/>
</dbReference>
<evidence type="ECO:0000256" key="1">
    <source>
        <dbReference type="ARBA" id="ARBA00022900"/>
    </source>
</evidence>
<dbReference type="Proteomes" id="UP000298663">
    <property type="component" value="Unassembled WGS sequence"/>
</dbReference>
<accession>A0A4U5P1F5</accession>
<dbReference type="GO" id="GO:0004867">
    <property type="term" value="F:serine-type endopeptidase inhibitor activity"/>
    <property type="evidence" value="ECO:0007669"/>
    <property type="project" value="UniProtKB-KW"/>
</dbReference>
<dbReference type="SUPFAM" id="SSF57567">
    <property type="entry name" value="Serine protease inhibitors"/>
    <property type="match status" value="1"/>
</dbReference>
<feature type="chain" id="PRO_5020224081" description="TIL domain-containing protein" evidence="2">
    <location>
        <begin position="20"/>
        <end position="121"/>
    </location>
</feature>
<evidence type="ECO:0000259" key="3">
    <source>
        <dbReference type="Pfam" id="PF01826"/>
    </source>
</evidence>
<dbReference type="InterPro" id="IPR036084">
    <property type="entry name" value="Ser_inhib-like_sf"/>
</dbReference>
<keyword evidence="1" id="KW-0722">Serine protease inhibitor</keyword>
<feature type="signal peptide" evidence="2">
    <location>
        <begin position="1"/>
        <end position="19"/>
    </location>
</feature>